<evidence type="ECO:0000256" key="1">
    <source>
        <dbReference type="SAM" id="Phobius"/>
    </source>
</evidence>
<evidence type="ECO:0000313" key="3">
    <source>
        <dbReference type="Proteomes" id="UP000297900"/>
    </source>
</evidence>
<name>A0A4Y8LPI7_9BACL</name>
<proteinExistence type="predicted"/>
<dbReference type="Proteomes" id="UP000297900">
    <property type="component" value="Unassembled WGS sequence"/>
</dbReference>
<dbReference type="RefSeq" id="WP_135153976.1">
    <property type="nucleotide sequence ID" value="NZ_SOMN01000037.1"/>
</dbReference>
<keyword evidence="1" id="KW-0812">Transmembrane</keyword>
<feature type="transmembrane region" description="Helical" evidence="1">
    <location>
        <begin position="53"/>
        <end position="72"/>
    </location>
</feature>
<protein>
    <submittedName>
        <fullName evidence="2">Uncharacterized protein</fullName>
    </submittedName>
</protein>
<comment type="caution">
    <text evidence="2">The sequence shown here is derived from an EMBL/GenBank/DDBJ whole genome shotgun (WGS) entry which is preliminary data.</text>
</comment>
<gene>
    <name evidence="2" type="ORF">E2980_19780</name>
</gene>
<accession>A0A4Y8LPI7</accession>
<keyword evidence="1" id="KW-1133">Transmembrane helix</keyword>
<evidence type="ECO:0000313" key="2">
    <source>
        <dbReference type="EMBL" id="TFE23179.1"/>
    </source>
</evidence>
<dbReference type="AlphaFoldDB" id="A0A4Y8LPI7"/>
<keyword evidence="3" id="KW-1185">Reference proteome</keyword>
<organism evidence="2 3">
    <name type="scientific">Cohnella luojiensis</name>
    <dbReference type="NCBI Taxonomy" id="652876"/>
    <lineage>
        <taxon>Bacteria</taxon>
        <taxon>Bacillati</taxon>
        <taxon>Bacillota</taxon>
        <taxon>Bacilli</taxon>
        <taxon>Bacillales</taxon>
        <taxon>Paenibacillaceae</taxon>
        <taxon>Cohnella</taxon>
    </lineage>
</organism>
<sequence length="268" mass="29635">MTKTMTPVTYAVTYRWNIMTLVERKEDFAVHGEASPTNNFQGDIIDMKKTLRLLTTTALVCALMVPTLAYAAESSQEPAPPAPLAPVNASLQTDGAFAALQVGKQVYVYNNDGQLYQTKGKERIGDLKDLFVIPYGPMQVQMILIKNDKNGYMVFSDLWPKFAPCKENDSIDAYFSGRVHAAPRDKIVTRTGHHYSEQIGDEVVTYTANDFDDIGKGFHESIRVKGKLRGLILFDCCAYVVLDDGKETLSVYHAGESGAELASSIAFK</sequence>
<reference evidence="2 3" key="1">
    <citation type="submission" date="2019-03" db="EMBL/GenBank/DDBJ databases">
        <title>Cohnella endophytica sp. nov., a novel endophytic bacterium isolated from bark of Sonneratia apetala.</title>
        <authorList>
            <person name="Tuo L."/>
        </authorList>
    </citation>
    <scope>NUCLEOTIDE SEQUENCE [LARGE SCALE GENOMIC DNA]</scope>
    <source>
        <strain evidence="2 3">CCTCC AB 208254</strain>
    </source>
</reference>
<dbReference type="EMBL" id="SOMN01000037">
    <property type="protein sequence ID" value="TFE23179.1"/>
    <property type="molecule type" value="Genomic_DNA"/>
</dbReference>
<keyword evidence="1" id="KW-0472">Membrane</keyword>
<dbReference type="OrthoDB" id="2678900at2"/>